<name>A0A516Q4L7_9ACTN</name>
<dbReference type="Gene3D" id="1.20.120.1630">
    <property type="match status" value="1"/>
</dbReference>
<evidence type="ECO:0000256" key="4">
    <source>
        <dbReference type="ARBA" id="ARBA00023136"/>
    </source>
</evidence>
<protein>
    <submittedName>
        <fullName evidence="6">Isoprenylcysteine carboxylmethyltransferase family protein</fullName>
    </submittedName>
</protein>
<dbReference type="PANTHER" id="PTHR12714">
    <property type="entry name" value="PROTEIN-S ISOPRENYLCYSTEINE O-METHYLTRANSFERASE"/>
    <property type="match status" value="1"/>
</dbReference>
<keyword evidence="6" id="KW-0808">Transferase</keyword>
<evidence type="ECO:0000256" key="5">
    <source>
        <dbReference type="SAM" id="Phobius"/>
    </source>
</evidence>
<feature type="transmembrane region" description="Helical" evidence="5">
    <location>
        <begin position="90"/>
        <end position="109"/>
    </location>
</feature>
<dbReference type="InterPro" id="IPR007318">
    <property type="entry name" value="Phopholipid_MeTrfase"/>
</dbReference>
<dbReference type="EMBL" id="CP041692">
    <property type="protein sequence ID" value="QDP98312.1"/>
    <property type="molecule type" value="Genomic_DNA"/>
</dbReference>
<reference evidence="6 7" key="1">
    <citation type="submission" date="2019-07" db="EMBL/GenBank/DDBJ databases">
        <title>Microlunatus dokdonensis sp. nov. isolated from the rhizospheric soil of the wild plant Elymus tsukushiensis.</title>
        <authorList>
            <person name="Ghim S.-Y."/>
            <person name="Hwang Y.-J."/>
            <person name="Son J.-S."/>
            <person name="Shin J.-H."/>
        </authorList>
    </citation>
    <scope>NUCLEOTIDE SEQUENCE [LARGE SCALE GENOMIC DNA]</scope>
    <source>
        <strain evidence="6 7">KUDC0627</strain>
    </source>
</reference>
<keyword evidence="2 5" id="KW-0812">Transmembrane</keyword>
<accession>A0A516Q4L7</accession>
<comment type="subcellular location">
    <subcellularLocation>
        <location evidence="1">Endomembrane system</location>
        <topology evidence="1">Multi-pass membrane protein</topology>
    </subcellularLocation>
</comment>
<proteinExistence type="predicted"/>
<dbReference type="AlphaFoldDB" id="A0A516Q4L7"/>
<organism evidence="6 7">
    <name type="scientific">Microlunatus elymi</name>
    <dbReference type="NCBI Taxonomy" id="2596828"/>
    <lineage>
        <taxon>Bacteria</taxon>
        <taxon>Bacillati</taxon>
        <taxon>Actinomycetota</taxon>
        <taxon>Actinomycetes</taxon>
        <taxon>Propionibacteriales</taxon>
        <taxon>Propionibacteriaceae</taxon>
        <taxon>Microlunatus</taxon>
    </lineage>
</organism>
<feature type="transmembrane region" description="Helical" evidence="5">
    <location>
        <begin position="7"/>
        <end position="29"/>
    </location>
</feature>
<dbReference type="GO" id="GO:0032259">
    <property type="term" value="P:methylation"/>
    <property type="evidence" value="ECO:0007669"/>
    <property type="project" value="UniProtKB-KW"/>
</dbReference>
<dbReference type="KEGG" id="mik:FOE78_22520"/>
<feature type="transmembrane region" description="Helical" evidence="5">
    <location>
        <begin position="41"/>
        <end position="69"/>
    </location>
</feature>
<keyword evidence="3 5" id="KW-1133">Transmembrane helix</keyword>
<dbReference type="RefSeq" id="WP_143988251.1">
    <property type="nucleotide sequence ID" value="NZ_CP041692.1"/>
</dbReference>
<evidence type="ECO:0000313" key="6">
    <source>
        <dbReference type="EMBL" id="QDP98312.1"/>
    </source>
</evidence>
<sequence>MRRRREVILSAGWGLALGGMFGCLVPWWLGYWQVRWSAEIALWAAVLGMVLVGLGLVPIVGAFAAFVRAGGTPIPAASPPRLVITGWYRYVRNPIYVGFLIVLLGQALIFGSTGMLGYTAVAWGIGALAVRYYEQPRLARRFGTAYAQYRNAVPAWIPRLHPWRPDRKNPV</sequence>
<feature type="transmembrane region" description="Helical" evidence="5">
    <location>
        <begin position="115"/>
        <end position="133"/>
    </location>
</feature>
<dbReference type="GO" id="GO:0012505">
    <property type="term" value="C:endomembrane system"/>
    <property type="evidence" value="ECO:0007669"/>
    <property type="project" value="UniProtKB-SubCell"/>
</dbReference>
<dbReference type="GO" id="GO:0008168">
    <property type="term" value="F:methyltransferase activity"/>
    <property type="evidence" value="ECO:0007669"/>
    <property type="project" value="UniProtKB-KW"/>
</dbReference>
<dbReference type="PANTHER" id="PTHR12714:SF24">
    <property type="entry name" value="SLR1182 PROTEIN"/>
    <property type="match status" value="1"/>
</dbReference>
<dbReference type="Proteomes" id="UP000319263">
    <property type="component" value="Chromosome"/>
</dbReference>
<keyword evidence="6" id="KW-0489">Methyltransferase</keyword>
<dbReference type="PROSITE" id="PS51257">
    <property type="entry name" value="PROKAR_LIPOPROTEIN"/>
    <property type="match status" value="1"/>
</dbReference>
<evidence type="ECO:0000256" key="2">
    <source>
        <dbReference type="ARBA" id="ARBA00022692"/>
    </source>
</evidence>
<gene>
    <name evidence="6" type="ORF">FOE78_22520</name>
</gene>
<keyword evidence="4 5" id="KW-0472">Membrane</keyword>
<evidence type="ECO:0000313" key="7">
    <source>
        <dbReference type="Proteomes" id="UP000319263"/>
    </source>
</evidence>
<evidence type="ECO:0000256" key="1">
    <source>
        <dbReference type="ARBA" id="ARBA00004127"/>
    </source>
</evidence>
<dbReference type="OrthoDB" id="941586at2"/>
<keyword evidence="7" id="KW-1185">Reference proteome</keyword>
<evidence type="ECO:0000256" key="3">
    <source>
        <dbReference type="ARBA" id="ARBA00022989"/>
    </source>
</evidence>
<dbReference type="Pfam" id="PF04191">
    <property type="entry name" value="PEMT"/>
    <property type="match status" value="1"/>
</dbReference>